<dbReference type="HOGENOM" id="CLU_044315_3_1_7"/>
<dbReference type="InterPro" id="IPR014162">
    <property type="entry name" value="CpoB_C"/>
</dbReference>
<dbReference type="Proteomes" id="UP000002430">
    <property type="component" value="Chromosome"/>
</dbReference>
<dbReference type="HAMAP" id="MF_02066">
    <property type="entry name" value="CpoB"/>
    <property type="match status" value="1"/>
</dbReference>
<protein>
    <submittedName>
        <fullName evidence="4">Uncharacterized protein conserved in bacteria</fullName>
    </submittedName>
</protein>
<evidence type="ECO:0000256" key="3">
    <source>
        <dbReference type="SAM" id="Phobius"/>
    </source>
</evidence>
<dbReference type="PROSITE" id="PS50005">
    <property type="entry name" value="TPR"/>
    <property type="match status" value="1"/>
</dbReference>
<dbReference type="InterPro" id="IPR019734">
    <property type="entry name" value="TPR_rpt"/>
</dbReference>
<evidence type="ECO:0000313" key="5">
    <source>
        <dbReference type="Proteomes" id="UP000002430"/>
    </source>
</evidence>
<accession>Q1MS60</accession>
<feature type="repeat" description="TPR" evidence="1">
    <location>
        <begin position="201"/>
        <end position="234"/>
    </location>
</feature>
<feature type="region of interest" description="Disordered" evidence="2">
    <location>
        <begin position="83"/>
        <end position="110"/>
    </location>
</feature>
<dbReference type="GO" id="GO:0051301">
    <property type="term" value="P:cell division"/>
    <property type="evidence" value="ECO:0007669"/>
    <property type="project" value="InterPro"/>
</dbReference>
<keyword evidence="1" id="KW-0802">TPR repeat</keyword>
<name>Q1MS60_LAWIP</name>
<dbReference type="Pfam" id="PF13432">
    <property type="entry name" value="TPR_16"/>
    <property type="match status" value="1"/>
</dbReference>
<keyword evidence="3" id="KW-1133">Transmembrane helix</keyword>
<organism evidence="4 5">
    <name type="scientific">Lawsonia intracellularis (strain PHE/MN1-00)</name>
    <dbReference type="NCBI Taxonomy" id="363253"/>
    <lineage>
        <taxon>Bacteria</taxon>
        <taxon>Pseudomonadati</taxon>
        <taxon>Thermodesulfobacteriota</taxon>
        <taxon>Desulfovibrionia</taxon>
        <taxon>Desulfovibrionales</taxon>
        <taxon>Desulfovibrionaceae</taxon>
        <taxon>Lawsonia</taxon>
    </lineage>
</organism>
<dbReference type="InterPro" id="IPR034706">
    <property type="entry name" value="CpoB"/>
</dbReference>
<keyword evidence="3" id="KW-0812">Transmembrane</keyword>
<feature type="compositionally biased region" description="Basic and acidic residues" evidence="2">
    <location>
        <begin position="83"/>
        <end position="92"/>
    </location>
</feature>
<dbReference type="Gene3D" id="1.25.40.10">
    <property type="entry name" value="Tetratricopeptide repeat domain"/>
    <property type="match status" value="1"/>
</dbReference>
<dbReference type="STRING" id="363253.LI0109"/>
<dbReference type="KEGG" id="lip:LI0109"/>
<dbReference type="InterPro" id="IPR011990">
    <property type="entry name" value="TPR-like_helical_dom_sf"/>
</dbReference>
<evidence type="ECO:0000313" key="4">
    <source>
        <dbReference type="EMBL" id="CAJ54165.1"/>
    </source>
</evidence>
<evidence type="ECO:0000256" key="2">
    <source>
        <dbReference type="SAM" id="MobiDB-lite"/>
    </source>
</evidence>
<dbReference type="EMBL" id="AM180252">
    <property type="protein sequence ID" value="CAJ54165.1"/>
    <property type="molecule type" value="Genomic_DNA"/>
</dbReference>
<dbReference type="AlphaFoldDB" id="Q1MS60"/>
<dbReference type="eggNOG" id="COG1729">
    <property type="taxonomic scope" value="Bacteria"/>
</dbReference>
<gene>
    <name evidence="4" type="ordered locus">LI0109</name>
</gene>
<dbReference type="Pfam" id="PF13174">
    <property type="entry name" value="TPR_6"/>
    <property type="match status" value="1"/>
</dbReference>
<keyword evidence="3" id="KW-0472">Membrane</keyword>
<evidence type="ECO:0000256" key="1">
    <source>
        <dbReference type="PROSITE-ProRule" id="PRU00339"/>
    </source>
</evidence>
<sequence>MYYMEVFMYRLYSIILCIVILCSGCSLWTRIKKAIKSNDTIQEEVLNEAEAGTIAEALSELDADREKESSTYLNKISDKKTNIDPESVEKNTQHVKSVDPSPSLDETIPKKKVQIDNNNNKLSQSQEQKMYKDALHLYELHKYNESITLFDQFMEKYPKSRLMPNALYWKGENLYAQQKFADAIFMFKSVTATYPKHQKASDALLKVGMSYRALGDQDNATLHFRALYEDYPKSTAVQRAQKLGIKP</sequence>
<keyword evidence="5" id="KW-1185">Reference proteome</keyword>
<dbReference type="NCBIfam" id="TIGR02795">
    <property type="entry name" value="tol_pal_ybgF"/>
    <property type="match status" value="1"/>
</dbReference>
<feature type="transmembrane region" description="Helical" evidence="3">
    <location>
        <begin position="6"/>
        <end position="28"/>
    </location>
</feature>
<dbReference type="SUPFAM" id="SSF48452">
    <property type="entry name" value="TPR-like"/>
    <property type="match status" value="1"/>
</dbReference>
<proteinExistence type="inferred from homology"/>
<reference evidence="4 5" key="1">
    <citation type="submission" date="2005-11" db="EMBL/GenBank/DDBJ databases">
        <title>The complete genome sequence of Lawsonia intracellularis: the causative agent of proliferative enteropathy.</title>
        <authorList>
            <person name="Kaur K."/>
            <person name="Zhang Q."/>
            <person name="Beckler D."/>
            <person name="Munir S."/>
            <person name="Li L."/>
            <person name="Kinsley K."/>
            <person name="Herron L."/>
            <person name="Peterson A."/>
            <person name="May B."/>
            <person name="Singh S."/>
            <person name="Gebhart C."/>
            <person name="Kapur V."/>
        </authorList>
    </citation>
    <scope>NUCLEOTIDE SEQUENCE [LARGE SCALE GENOMIC DNA]</scope>
    <source>
        <strain evidence="4 5">PHE/MN1-00</strain>
    </source>
</reference>